<evidence type="ECO:0000256" key="4">
    <source>
        <dbReference type="ARBA" id="ARBA00023128"/>
    </source>
</evidence>
<dbReference type="InterPro" id="IPR031568">
    <property type="entry name" value="Pet117"/>
</dbReference>
<dbReference type="AlphaFoldDB" id="A0AAE8T0F0"/>
<protein>
    <submittedName>
        <fullName evidence="6">Related to cytochrome c oxidase assembly factor</fullName>
    </submittedName>
</protein>
<proteinExistence type="inferred from homology"/>
<dbReference type="GO" id="GO:0005739">
    <property type="term" value="C:mitochondrion"/>
    <property type="evidence" value="ECO:0007669"/>
    <property type="project" value="UniProtKB-SubCell"/>
</dbReference>
<reference evidence="6" key="1">
    <citation type="submission" date="2018-03" db="EMBL/GenBank/DDBJ databases">
        <authorList>
            <person name="Guldener U."/>
        </authorList>
    </citation>
    <scope>NUCLEOTIDE SEQUENCE</scope>
</reference>
<dbReference type="PANTHER" id="PTHR28163:SF1">
    <property type="entry name" value="PROTEIN PET117 HOMOLOG, MITOCHONDRIAL"/>
    <property type="match status" value="1"/>
</dbReference>
<keyword evidence="7" id="KW-1185">Reference proteome</keyword>
<name>A0AAE8T0F0_9PEZI</name>
<keyword evidence="3" id="KW-0809">Transit peptide</keyword>
<feature type="chain" id="PRO_5041957400" evidence="5">
    <location>
        <begin position="23"/>
        <end position="85"/>
    </location>
</feature>
<gene>
    <name evidence="6" type="ORF">DNG_09851</name>
</gene>
<organism evidence="6 7">
    <name type="scientific">Cephalotrichum gorgonifer</name>
    <dbReference type="NCBI Taxonomy" id="2041049"/>
    <lineage>
        <taxon>Eukaryota</taxon>
        <taxon>Fungi</taxon>
        <taxon>Dikarya</taxon>
        <taxon>Ascomycota</taxon>
        <taxon>Pezizomycotina</taxon>
        <taxon>Sordariomycetes</taxon>
        <taxon>Hypocreomycetidae</taxon>
        <taxon>Microascales</taxon>
        <taxon>Microascaceae</taxon>
        <taxon>Cephalotrichum</taxon>
    </lineage>
</organism>
<keyword evidence="5" id="KW-0732">Signal</keyword>
<evidence type="ECO:0000313" key="7">
    <source>
        <dbReference type="Proteomes" id="UP001187682"/>
    </source>
</evidence>
<sequence length="85" mass="9434">MSRASKITLGATSLFALSTVVFVHFQQEAERSAMHEGVIRDMAKTQVKKERQLDFDLQRALEADYKKEQTVRSSTNDEAGGGTKG</sequence>
<evidence type="ECO:0000256" key="5">
    <source>
        <dbReference type="SAM" id="SignalP"/>
    </source>
</evidence>
<comment type="caution">
    <text evidence="6">The sequence shown here is derived from an EMBL/GenBank/DDBJ whole genome shotgun (WGS) entry which is preliminary data.</text>
</comment>
<dbReference type="EMBL" id="ONZQ02000018">
    <property type="protein sequence ID" value="SPO07157.1"/>
    <property type="molecule type" value="Genomic_DNA"/>
</dbReference>
<accession>A0AAE8T0F0</accession>
<comment type="subcellular location">
    <subcellularLocation>
        <location evidence="1">Mitochondrion</location>
    </subcellularLocation>
</comment>
<dbReference type="GO" id="GO:0033617">
    <property type="term" value="P:mitochondrial respiratory chain complex IV assembly"/>
    <property type="evidence" value="ECO:0007669"/>
    <property type="project" value="TreeGrafter"/>
</dbReference>
<comment type="similarity">
    <text evidence="2">Belongs to the PET117 family.</text>
</comment>
<dbReference type="PANTHER" id="PTHR28163">
    <property type="entry name" value="PROTEIN PET117 HOMOLOG, MITOCHONDRIAL"/>
    <property type="match status" value="1"/>
</dbReference>
<evidence type="ECO:0000313" key="6">
    <source>
        <dbReference type="EMBL" id="SPO07157.1"/>
    </source>
</evidence>
<feature type="signal peptide" evidence="5">
    <location>
        <begin position="1"/>
        <end position="22"/>
    </location>
</feature>
<evidence type="ECO:0000256" key="1">
    <source>
        <dbReference type="ARBA" id="ARBA00004173"/>
    </source>
</evidence>
<evidence type="ECO:0000256" key="3">
    <source>
        <dbReference type="ARBA" id="ARBA00022946"/>
    </source>
</evidence>
<evidence type="ECO:0000256" key="2">
    <source>
        <dbReference type="ARBA" id="ARBA00008197"/>
    </source>
</evidence>
<dbReference type="Pfam" id="PF15786">
    <property type="entry name" value="PET117"/>
    <property type="match status" value="1"/>
</dbReference>
<keyword evidence="4" id="KW-0496">Mitochondrion</keyword>
<dbReference type="Proteomes" id="UP001187682">
    <property type="component" value="Unassembled WGS sequence"/>
</dbReference>